<dbReference type="OrthoDB" id="10018535at2759"/>
<evidence type="ECO:0000256" key="5">
    <source>
        <dbReference type="ARBA" id="ARBA00059352"/>
    </source>
</evidence>
<sequence length="362" mass="41292">MFKQCRNKKRKHFSFKKFMMEVSSDTKETFLGSKSLFGMNDSTRASRCSLYNVIEADYLQGWDFQENSDDKSISNHINPALLDLDHNSCHSTFYDIMEEELDECSVEMLRKKLTGVLSKDFTIRDRHCRLFVPMDLIKRISADVVRMSQLEPRGVDGGRLIVKLDFDGCETDLGRVCSSNSSTSANDDVNNEILYEINLTLKEDSKNWPSFKQLAFMLPSMVCCRLNQPKQTIVYVGPGYKLEKVKLYKNVNVLNSPNLYLSNGYLNNNNRILPNRNLIYSHNNNNSRNDANDNSVNNNKYINNNNNNNDSNMNIVDINANNLSSSSISVTVDHDNVITNNDDSTKDDANSNLLHGEYSPTH</sequence>
<dbReference type="RefSeq" id="XP_009012614.1">
    <property type="nucleotide sequence ID" value="XM_009014366.1"/>
</dbReference>
<keyword evidence="9" id="KW-1185">Reference proteome</keyword>
<dbReference type="Proteomes" id="UP000015101">
    <property type="component" value="Unassembled WGS sequence"/>
</dbReference>
<evidence type="ECO:0000256" key="3">
    <source>
        <dbReference type="ARBA" id="ARBA00022473"/>
    </source>
</evidence>
<dbReference type="InParanoid" id="T1F0N4"/>
<evidence type="ECO:0000256" key="6">
    <source>
        <dbReference type="SAM" id="MobiDB-lite"/>
    </source>
</evidence>
<dbReference type="CTD" id="20202384"/>
<dbReference type="EMBL" id="KB095959">
    <property type="protein sequence ID" value="ESO09521.1"/>
    <property type="molecule type" value="Genomic_DNA"/>
</dbReference>
<dbReference type="GO" id="GO:0045926">
    <property type="term" value="P:negative regulation of growth"/>
    <property type="evidence" value="ECO:0007669"/>
    <property type="project" value="UniProtKB-ARBA"/>
</dbReference>
<evidence type="ECO:0000256" key="4">
    <source>
        <dbReference type="ARBA" id="ARBA00022490"/>
    </source>
</evidence>
<organism evidence="8 9">
    <name type="scientific">Helobdella robusta</name>
    <name type="common">Californian leech</name>
    <dbReference type="NCBI Taxonomy" id="6412"/>
    <lineage>
        <taxon>Eukaryota</taxon>
        <taxon>Metazoa</taxon>
        <taxon>Spiralia</taxon>
        <taxon>Lophotrochozoa</taxon>
        <taxon>Annelida</taxon>
        <taxon>Clitellata</taxon>
        <taxon>Hirudinea</taxon>
        <taxon>Rhynchobdellida</taxon>
        <taxon>Glossiphoniidae</taxon>
        <taxon>Helobdella</taxon>
    </lineage>
</organism>
<gene>
    <name evidence="8" type="primary">20202384</name>
    <name evidence="7" type="ORF">HELRODRAFT_168515</name>
</gene>
<dbReference type="GeneID" id="20202384"/>
<dbReference type="PANTHER" id="PTHR12478">
    <property type="entry name" value="DNA-DAMAGE-INDUCIBLE TRANSCRIPT 4 PROTEIN DDIT4"/>
    <property type="match status" value="1"/>
</dbReference>
<dbReference type="InterPro" id="IPR038281">
    <property type="entry name" value="RTP801-like_C_sf"/>
</dbReference>
<keyword evidence="3" id="KW-0217">Developmental protein</keyword>
<evidence type="ECO:0000313" key="8">
    <source>
        <dbReference type="EnsemblMetazoa" id="HelroP168515"/>
    </source>
</evidence>
<reference evidence="8" key="3">
    <citation type="submission" date="2015-06" db="UniProtKB">
        <authorList>
            <consortium name="EnsemblMetazoa"/>
        </authorList>
    </citation>
    <scope>IDENTIFICATION</scope>
</reference>
<comment type="subcellular location">
    <subcellularLocation>
        <location evidence="1">Cytoplasm</location>
    </subcellularLocation>
</comment>
<dbReference type="EMBL" id="AMQM01002981">
    <property type="status" value="NOT_ANNOTATED_CDS"/>
    <property type="molecule type" value="Genomic_DNA"/>
</dbReference>
<reference evidence="7 9" key="2">
    <citation type="journal article" date="2013" name="Nature">
        <title>Insights into bilaterian evolution from three spiralian genomes.</title>
        <authorList>
            <person name="Simakov O."/>
            <person name="Marletaz F."/>
            <person name="Cho S.J."/>
            <person name="Edsinger-Gonzales E."/>
            <person name="Havlak P."/>
            <person name="Hellsten U."/>
            <person name="Kuo D.H."/>
            <person name="Larsson T."/>
            <person name="Lv J."/>
            <person name="Arendt D."/>
            <person name="Savage R."/>
            <person name="Osoegawa K."/>
            <person name="de Jong P."/>
            <person name="Grimwood J."/>
            <person name="Chapman J.A."/>
            <person name="Shapiro H."/>
            <person name="Aerts A."/>
            <person name="Otillar R.P."/>
            <person name="Terry A.Y."/>
            <person name="Boore J.L."/>
            <person name="Grigoriev I.V."/>
            <person name="Lindberg D.R."/>
            <person name="Seaver E.C."/>
            <person name="Weisblat D.A."/>
            <person name="Putnam N.H."/>
            <person name="Rokhsar D.S."/>
        </authorList>
    </citation>
    <scope>NUCLEOTIDE SEQUENCE</scope>
</reference>
<dbReference type="GO" id="GO:0009968">
    <property type="term" value="P:negative regulation of signal transduction"/>
    <property type="evidence" value="ECO:0007669"/>
    <property type="project" value="InterPro"/>
</dbReference>
<evidence type="ECO:0000256" key="1">
    <source>
        <dbReference type="ARBA" id="ARBA00004496"/>
    </source>
</evidence>
<accession>T1F0N4</accession>
<feature type="region of interest" description="Disordered" evidence="6">
    <location>
        <begin position="339"/>
        <end position="362"/>
    </location>
</feature>
<dbReference type="PANTHER" id="PTHR12478:SF16">
    <property type="entry name" value="PROTEIN CHARYBDE-RELATED"/>
    <property type="match status" value="1"/>
</dbReference>
<dbReference type="GO" id="GO:0005737">
    <property type="term" value="C:cytoplasm"/>
    <property type="evidence" value="ECO:0007669"/>
    <property type="project" value="UniProtKB-SubCell"/>
</dbReference>
<evidence type="ECO:0000256" key="2">
    <source>
        <dbReference type="ARBA" id="ARBA00010670"/>
    </source>
</evidence>
<name>T1F0N4_HELRO</name>
<dbReference type="HOGENOM" id="CLU_765656_0_0_1"/>
<comment type="function">
    <text evidence="5">Inhibits cell growth by regulating the Tor pathway upstream of the Tsc1-Tsc2 complex and downstream of Akt1. Acts as a cell death activator during head development.</text>
</comment>
<dbReference type="Gene3D" id="3.90.470.40">
    <property type="entry name" value="RTP801-like"/>
    <property type="match status" value="1"/>
</dbReference>
<feature type="region of interest" description="Disordered" evidence="6">
    <location>
        <begin position="283"/>
        <end position="310"/>
    </location>
</feature>
<dbReference type="FunFam" id="3.90.470.40:FF:000003">
    <property type="entry name" value="Charybde, isoform E"/>
    <property type="match status" value="1"/>
</dbReference>
<dbReference type="AlphaFoldDB" id="T1F0N4"/>
<dbReference type="KEGG" id="hro:HELRODRAFT_168515"/>
<keyword evidence="4" id="KW-0963">Cytoplasm</keyword>
<dbReference type="GO" id="GO:0006950">
    <property type="term" value="P:response to stress"/>
    <property type="evidence" value="ECO:0007669"/>
    <property type="project" value="UniProtKB-ARBA"/>
</dbReference>
<comment type="similarity">
    <text evidence="2">Belongs to the DDIT4 family.</text>
</comment>
<proteinExistence type="inferred from homology"/>
<evidence type="ECO:0000313" key="9">
    <source>
        <dbReference type="Proteomes" id="UP000015101"/>
    </source>
</evidence>
<dbReference type="InterPro" id="IPR012918">
    <property type="entry name" value="RTP801-like"/>
</dbReference>
<protein>
    <submittedName>
        <fullName evidence="7 8">Uncharacterized protein</fullName>
    </submittedName>
</protein>
<dbReference type="Pfam" id="PF07809">
    <property type="entry name" value="RTP801_C"/>
    <property type="match status" value="1"/>
</dbReference>
<reference evidence="9" key="1">
    <citation type="submission" date="2012-12" db="EMBL/GenBank/DDBJ databases">
        <authorList>
            <person name="Hellsten U."/>
            <person name="Grimwood J."/>
            <person name="Chapman J.A."/>
            <person name="Shapiro H."/>
            <person name="Aerts A."/>
            <person name="Otillar R.P."/>
            <person name="Terry A.Y."/>
            <person name="Boore J.L."/>
            <person name="Simakov O."/>
            <person name="Marletaz F."/>
            <person name="Cho S.-J."/>
            <person name="Edsinger-Gonzales E."/>
            <person name="Havlak P."/>
            <person name="Kuo D.-H."/>
            <person name="Larsson T."/>
            <person name="Lv J."/>
            <person name="Arendt D."/>
            <person name="Savage R."/>
            <person name="Osoegawa K."/>
            <person name="de Jong P."/>
            <person name="Lindberg D.R."/>
            <person name="Seaver E.C."/>
            <person name="Weisblat D.A."/>
            <person name="Putnam N.H."/>
            <person name="Grigoriev I.V."/>
            <person name="Rokhsar D.S."/>
        </authorList>
    </citation>
    <scope>NUCLEOTIDE SEQUENCE</scope>
</reference>
<dbReference type="EnsemblMetazoa" id="HelroT168515">
    <property type="protein sequence ID" value="HelroP168515"/>
    <property type="gene ID" value="HelroG168515"/>
</dbReference>
<evidence type="ECO:0000313" key="7">
    <source>
        <dbReference type="EMBL" id="ESO09521.1"/>
    </source>
</evidence>
<dbReference type="GO" id="GO:0006915">
    <property type="term" value="P:apoptotic process"/>
    <property type="evidence" value="ECO:0000318"/>
    <property type="project" value="GO_Central"/>
</dbReference>
<dbReference type="STRING" id="6412.T1F0N4"/>
<dbReference type="GO" id="GO:0032006">
    <property type="term" value="P:regulation of TOR signaling"/>
    <property type="evidence" value="ECO:0000318"/>
    <property type="project" value="GO_Central"/>
</dbReference>